<dbReference type="SMART" id="SM00869">
    <property type="entry name" value="Autotransporter"/>
    <property type="match status" value="1"/>
</dbReference>
<dbReference type="Proteomes" id="UP001589858">
    <property type="component" value="Unassembled WGS sequence"/>
</dbReference>
<evidence type="ECO:0000259" key="3">
    <source>
        <dbReference type="PROSITE" id="PS51208"/>
    </source>
</evidence>
<dbReference type="EMBL" id="JBHLTM010000061">
    <property type="protein sequence ID" value="MFC0686228.1"/>
    <property type="molecule type" value="Genomic_DNA"/>
</dbReference>
<accession>A0ABV6SDT0</accession>
<proteinExistence type="predicted"/>
<organism evidence="4 5">
    <name type="scientific">Novosphingobium clariflavum</name>
    <dbReference type="NCBI Taxonomy" id="2029884"/>
    <lineage>
        <taxon>Bacteria</taxon>
        <taxon>Pseudomonadati</taxon>
        <taxon>Pseudomonadota</taxon>
        <taxon>Alphaproteobacteria</taxon>
        <taxon>Sphingomonadales</taxon>
        <taxon>Sphingomonadaceae</taxon>
        <taxon>Novosphingobium</taxon>
    </lineage>
</organism>
<gene>
    <name evidence="4" type="ORF">ACFFF8_16690</name>
</gene>
<keyword evidence="2" id="KW-0732">Signal</keyword>
<feature type="region of interest" description="Disordered" evidence="1">
    <location>
        <begin position="270"/>
        <end position="290"/>
    </location>
</feature>
<reference evidence="4 5" key="1">
    <citation type="submission" date="2024-09" db="EMBL/GenBank/DDBJ databases">
        <authorList>
            <person name="Sun Q."/>
            <person name="Mori K."/>
        </authorList>
    </citation>
    <scope>NUCLEOTIDE SEQUENCE [LARGE SCALE GENOMIC DNA]</scope>
    <source>
        <strain evidence="4 5">CICC 11035S</strain>
    </source>
</reference>
<feature type="signal peptide" evidence="2">
    <location>
        <begin position="1"/>
        <end position="23"/>
    </location>
</feature>
<dbReference type="SUPFAM" id="SSF103515">
    <property type="entry name" value="Autotransporter"/>
    <property type="match status" value="1"/>
</dbReference>
<comment type="caution">
    <text evidence="4">The sequence shown here is derived from an EMBL/GenBank/DDBJ whole genome shotgun (WGS) entry which is preliminary data.</text>
</comment>
<dbReference type="InterPro" id="IPR036709">
    <property type="entry name" value="Autotransporte_beta_dom_sf"/>
</dbReference>
<evidence type="ECO:0000256" key="1">
    <source>
        <dbReference type="SAM" id="MobiDB-lite"/>
    </source>
</evidence>
<evidence type="ECO:0000313" key="5">
    <source>
        <dbReference type="Proteomes" id="UP001589858"/>
    </source>
</evidence>
<keyword evidence="5" id="KW-1185">Reference proteome</keyword>
<dbReference type="InterPro" id="IPR005546">
    <property type="entry name" value="Autotransporte_beta"/>
</dbReference>
<evidence type="ECO:0000313" key="4">
    <source>
        <dbReference type="EMBL" id="MFC0686228.1"/>
    </source>
</evidence>
<dbReference type="RefSeq" id="WP_267218935.1">
    <property type="nucleotide sequence ID" value="NZ_JAPCWC010000002.1"/>
</dbReference>
<dbReference type="Gene3D" id="2.40.128.130">
    <property type="entry name" value="Autotransporter beta-domain"/>
    <property type="match status" value="1"/>
</dbReference>
<feature type="chain" id="PRO_5046594645" evidence="2">
    <location>
        <begin position="24"/>
        <end position="1068"/>
    </location>
</feature>
<sequence length="1068" mass="107233">MPRYLLASTALLALAAAANAAHAEDVTTKKTAPLLTSTIKSGAADAINVTKDGSVVLTSGTAITMDSNNAVANAGTLSISNANGATGIRALAGTSGDIVNTGTITIDETYTPTDTDKDGDLDGPFALGTNRTGIGIEGDHTGKLTQSGTITVKGNNSAGIRIGGTLNGAFLHDGTTSVLGDNTVGVETGAINGNVRLAGSVSAQGANAVAARFGGDVTGAMVIQGTVASTGYRYTTAPADPSKLDADDLLQGGSALVIGGNVTGGIVLAVPPKDSDPNKADEDGDGIDDAKEGTAKIASYGKAPAMVIGAAGRDVAIGPVAGTASGFGLQIEGSVLGDGVYTGVDGNGLVIGGLGGNVTIANGIGVTGSVSANSKDAAATAIRLGAGASTPQLQNGGTISAASGNTAASLATAVKIESGASLPALRNSGTIKASTGENGTAVAIRDASGTLTLIENSGTISATGAKADSGRNIAIDLSGTTTDVTIRQTEVAATYTAPAITGDVRLGSGNDTFTIADGTVTGNVTFGGGNDTLALSGDAVQTGKVTFGSGTDAMRLAGTSRFTGTADFGGGADTLTLADSAVFSGALANSGGLAVKVTGGTLGVSKPASIASLEVGAKGVLAVTLDKAAGQGTALTVAGNAAFAEGAKLSLRLADVSTAEGNYTVLTAGSLTGRDKLETATDLVPFMFKATLDKDAPANVIVVDVARRTVRELGLNRSQSTAYDAIFAALAKDDDIEKVFLGDTNGDAFREHVSEMLPDHAGGAFEGISMGVRTLTRQLQDPQGPVFGESRLVTRANLSFWGSDKGTGASAAYNLQGYAMSLSAEYATNIGYFGGTLAYLWNRYTRGAASEIKSNSWELAGHWRHESGPVAAYARGSIGRASYDSERKFVGVADATTINRAIDGSWNGNFVTFAGGASWEGGGKYFYFRPGVSVDYIRLKEDGYTETGGGKALDLTVASRTSDELGVNGGMTVGIDFMGAKGRDDNWFRMETEGGWREVVSGGVGATTAHFDGGQDFRLAGDDATSGWYARLRAIGGTVGLTLGGELSAEDRHGHTNLALRGSVAIGW</sequence>
<name>A0ABV6SDT0_9SPHN</name>
<feature type="domain" description="Autotransporter" evidence="3">
    <location>
        <begin position="785"/>
        <end position="1068"/>
    </location>
</feature>
<dbReference type="PROSITE" id="PS51208">
    <property type="entry name" value="AUTOTRANSPORTER"/>
    <property type="match status" value="1"/>
</dbReference>
<dbReference type="Gene3D" id="2.160.20.160">
    <property type="match status" value="1"/>
</dbReference>
<evidence type="ECO:0000256" key="2">
    <source>
        <dbReference type="SAM" id="SignalP"/>
    </source>
</evidence>
<protein>
    <submittedName>
        <fullName evidence="4">Autotransporter outer membrane beta-barrel domain-containing protein</fullName>
    </submittedName>
</protein>